<dbReference type="SUPFAM" id="SSF56091">
    <property type="entry name" value="DNA ligase/mRNA capping enzyme, catalytic domain"/>
    <property type="match status" value="1"/>
</dbReference>
<dbReference type="GO" id="GO:0061015">
    <property type="term" value="P:snRNA import into nucleus"/>
    <property type="evidence" value="ECO:0007669"/>
    <property type="project" value="InterPro"/>
</dbReference>
<protein>
    <recommendedName>
        <fullName evidence="5">Snurportin-1</fullName>
    </recommendedName>
</protein>
<feature type="domain" description="Snurportin-1 m3G cap-binding" evidence="11">
    <location>
        <begin position="94"/>
        <end position="269"/>
    </location>
</feature>
<evidence type="ECO:0000256" key="9">
    <source>
        <dbReference type="ARBA" id="ARBA00023242"/>
    </source>
</evidence>
<keyword evidence="7" id="KW-0963">Cytoplasm</keyword>
<dbReference type="Gene3D" id="3.30.470.30">
    <property type="entry name" value="DNA ligase/mRNA capping enzyme"/>
    <property type="match status" value="1"/>
</dbReference>
<dbReference type="CDD" id="cd09232">
    <property type="entry name" value="Snurportin-1_C"/>
    <property type="match status" value="1"/>
</dbReference>
<accession>A0A0D9UVQ6</accession>
<dbReference type="GO" id="GO:0005634">
    <property type="term" value="C:nucleus"/>
    <property type="evidence" value="ECO:0007669"/>
    <property type="project" value="UniProtKB-SubCell"/>
</dbReference>
<evidence type="ECO:0000256" key="10">
    <source>
        <dbReference type="SAM" id="MobiDB-lite"/>
    </source>
</evidence>
<comment type="function">
    <text evidence="1">Functions as an U snRNP-specific nuclear import adapter. Involved in the trimethylguanosine (m3G)-cap-dependent nuclear import of U snRNPs. Binds specifically to the terminal m3G-cap U snRNAs.</text>
</comment>
<feature type="compositionally biased region" description="Polar residues" evidence="10">
    <location>
        <begin position="45"/>
        <end position="60"/>
    </location>
</feature>
<evidence type="ECO:0000256" key="8">
    <source>
        <dbReference type="ARBA" id="ARBA00022884"/>
    </source>
</evidence>
<dbReference type="GO" id="GO:0005737">
    <property type="term" value="C:cytoplasm"/>
    <property type="evidence" value="ECO:0007669"/>
    <property type="project" value="UniProtKB-SubCell"/>
</dbReference>
<evidence type="ECO:0000256" key="3">
    <source>
        <dbReference type="ARBA" id="ARBA00004496"/>
    </source>
</evidence>
<evidence type="ECO:0000313" key="12">
    <source>
        <dbReference type="EnsemblPlants" id="LPERR01G00080.1"/>
    </source>
</evidence>
<dbReference type="InterPro" id="IPR047857">
    <property type="entry name" value="Snurportin1_C"/>
</dbReference>
<dbReference type="Pfam" id="PF21974">
    <property type="entry name" value="SPN1_m3Gcap_bd"/>
    <property type="match status" value="1"/>
</dbReference>
<evidence type="ECO:0000256" key="1">
    <source>
        <dbReference type="ARBA" id="ARBA00003975"/>
    </source>
</evidence>
<evidence type="ECO:0000256" key="2">
    <source>
        <dbReference type="ARBA" id="ARBA00004123"/>
    </source>
</evidence>
<dbReference type="InterPro" id="IPR017336">
    <property type="entry name" value="Snurportin-1"/>
</dbReference>
<dbReference type="AlphaFoldDB" id="A0A0D9UVQ6"/>
<dbReference type="Proteomes" id="UP000032180">
    <property type="component" value="Chromosome 1"/>
</dbReference>
<dbReference type="PANTHER" id="PTHR13403:SF6">
    <property type="entry name" value="SNURPORTIN-1"/>
    <property type="match status" value="1"/>
</dbReference>
<evidence type="ECO:0000259" key="11">
    <source>
        <dbReference type="Pfam" id="PF21974"/>
    </source>
</evidence>
<reference evidence="13" key="2">
    <citation type="submission" date="2013-12" db="EMBL/GenBank/DDBJ databases">
        <authorList>
            <person name="Yu Y."/>
            <person name="Lee S."/>
            <person name="de Baynast K."/>
            <person name="Wissotski M."/>
            <person name="Liu L."/>
            <person name="Talag J."/>
            <person name="Goicoechea J."/>
            <person name="Angelova A."/>
            <person name="Jetty R."/>
            <person name="Kudrna D."/>
            <person name="Golser W."/>
            <person name="Rivera L."/>
            <person name="Zhang J."/>
            <person name="Wing R."/>
        </authorList>
    </citation>
    <scope>NUCLEOTIDE SEQUENCE</scope>
</reference>
<organism evidence="12 13">
    <name type="scientific">Leersia perrieri</name>
    <dbReference type="NCBI Taxonomy" id="77586"/>
    <lineage>
        <taxon>Eukaryota</taxon>
        <taxon>Viridiplantae</taxon>
        <taxon>Streptophyta</taxon>
        <taxon>Embryophyta</taxon>
        <taxon>Tracheophyta</taxon>
        <taxon>Spermatophyta</taxon>
        <taxon>Magnoliopsida</taxon>
        <taxon>Liliopsida</taxon>
        <taxon>Poales</taxon>
        <taxon>Poaceae</taxon>
        <taxon>BOP clade</taxon>
        <taxon>Oryzoideae</taxon>
        <taxon>Oryzeae</taxon>
        <taxon>Oryzinae</taxon>
        <taxon>Leersia</taxon>
    </lineage>
</organism>
<reference evidence="12 13" key="1">
    <citation type="submission" date="2012-08" db="EMBL/GenBank/DDBJ databases">
        <title>Oryza genome evolution.</title>
        <authorList>
            <person name="Wing R.A."/>
        </authorList>
    </citation>
    <scope>NUCLEOTIDE SEQUENCE</scope>
</reference>
<keyword evidence="8" id="KW-0694">RNA-binding</keyword>
<keyword evidence="9" id="KW-0539">Nucleus</keyword>
<evidence type="ECO:0000256" key="5">
    <source>
        <dbReference type="ARBA" id="ARBA00016034"/>
    </source>
</evidence>
<dbReference type="STRING" id="77586.A0A0D9UVQ6"/>
<keyword evidence="6" id="KW-0813">Transport</keyword>
<comment type="similarity">
    <text evidence="4">Belongs to the snurportin family.</text>
</comment>
<dbReference type="PANTHER" id="PTHR13403">
    <property type="entry name" value="SNURPORTIN1 RNUT1 PROTEIN RNA, U TRANSPORTER 1"/>
    <property type="match status" value="1"/>
</dbReference>
<dbReference type="GO" id="GO:0003723">
    <property type="term" value="F:RNA binding"/>
    <property type="evidence" value="ECO:0007669"/>
    <property type="project" value="UniProtKB-KW"/>
</dbReference>
<keyword evidence="13" id="KW-1185">Reference proteome</keyword>
<name>A0A0D9UVQ6_9ORYZ</name>
<sequence>MAPPPAHRAYKRPAISDQQRRRDLALQAQSSRRADAQARARSLANSLLSPSSQTDTTAQSEGEGDDHGEPTVADVATAASKLRGSEARRWFARQIMLPEWMADAPPHLATDWHVFARPAGKRCLVVSSNGITISRVRNGSILHRFPSALPNGSKRDISGPASSYSILDCIFHEPDETYYIIDMICWRGYSLYDCTAEFRFFWVNSKLTETTAGYPPSTYHRYRFSAVPVYECTLEGLHAAYSGSTPYVKDGLLFYNKHAHYQAGITPLALVWKDEACSQYVIDTDSKGQVPTEQHVVLELQEDGKLTTSDDPPIVFGSLDNEFIQKSNLRPGNLLRFAVRDERVKLVDGKMEISELQFVGRPNRARAFADSHSKALFQYAARNAPLRIEDLVVSIQSNNMEVESTDVRKLGGGHGHDCSEPTLLAFAPCPRPAAAAASADEGGSLHLHLHLHLHLYGMEWN</sequence>
<dbReference type="eggNOG" id="KOG3132">
    <property type="taxonomic scope" value="Eukaryota"/>
</dbReference>
<proteinExistence type="inferred from homology"/>
<feature type="region of interest" description="Disordered" evidence="10">
    <location>
        <begin position="1"/>
        <end position="71"/>
    </location>
</feature>
<evidence type="ECO:0000313" key="13">
    <source>
        <dbReference type="Proteomes" id="UP000032180"/>
    </source>
</evidence>
<dbReference type="Gramene" id="LPERR01G00080.1">
    <property type="protein sequence ID" value="LPERR01G00080.1"/>
    <property type="gene ID" value="LPERR01G00080"/>
</dbReference>
<evidence type="ECO:0000256" key="6">
    <source>
        <dbReference type="ARBA" id="ARBA00022448"/>
    </source>
</evidence>
<evidence type="ECO:0000256" key="7">
    <source>
        <dbReference type="ARBA" id="ARBA00022490"/>
    </source>
</evidence>
<evidence type="ECO:0000256" key="4">
    <source>
        <dbReference type="ARBA" id="ARBA00007540"/>
    </source>
</evidence>
<comment type="subcellular location">
    <subcellularLocation>
        <location evidence="3">Cytoplasm</location>
    </subcellularLocation>
    <subcellularLocation>
        <location evidence="2">Nucleus</location>
    </subcellularLocation>
</comment>
<dbReference type="EnsemblPlants" id="LPERR01G00080.1">
    <property type="protein sequence ID" value="LPERR01G00080.1"/>
    <property type="gene ID" value="LPERR01G00080"/>
</dbReference>
<reference evidence="12" key="3">
    <citation type="submission" date="2015-04" db="UniProtKB">
        <authorList>
            <consortium name="EnsemblPlants"/>
        </authorList>
    </citation>
    <scope>IDENTIFICATION</scope>
</reference>